<dbReference type="Proteomes" id="UP000236286">
    <property type="component" value="Unassembled WGS sequence"/>
</dbReference>
<dbReference type="SUPFAM" id="SSF160246">
    <property type="entry name" value="EspE N-terminal domain-like"/>
    <property type="match status" value="1"/>
</dbReference>
<evidence type="ECO:0000256" key="2">
    <source>
        <dbReference type="ARBA" id="ARBA00022741"/>
    </source>
</evidence>
<dbReference type="Pfam" id="PF00437">
    <property type="entry name" value="T2SSE"/>
    <property type="match status" value="1"/>
</dbReference>
<dbReference type="EMBL" id="PDZR01000030">
    <property type="protein sequence ID" value="PNG24505.1"/>
    <property type="molecule type" value="Genomic_DNA"/>
</dbReference>
<dbReference type="PROSITE" id="PS00662">
    <property type="entry name" value="T2SP_E"/>
    <property type="match status" value="1"/>
</dbReference>
<dbReference type="InterPro" id="IPR037257">
    <property type="entry name" value="T2SS_E_N_sf"/>
</dbReference>
<dbReference type="Gene3D" id="3.40.50.300">
    <property type="entry name" value="P-loop containing nucleotide triphosphate hydrolases"/>
    <property type="match status" value="1"/>
</dbReference>
<dbReference type="GO" id="GO:0005886">
    <property type="term" value="C:plasma membrane"/>
    <property type="evidence" value="ECO:0007669"/>
    <property type="project" value="TreeGrafter"/>
</dbReference>
<dbReference type="InterPro" id="IPR001482">
    <property type="entry name" value="T2SS/T4SS_dom"/>
</dbReference>
<evidence type="ECO:0000313" key="5">
    <source>
        <dbReference type="EMBL" id="PNG24505.1"/>
    </source>
</evidence>
<organism evidence="5 6">
    <name type="scientific">Methylocella silvestris</name>
    <dbReference type="NCBI Taxonomy" id="199596"/>
    <lineage>
        <taxon>Bacteria</taxon>
        <taxon>Pseudomonadati</taxon>
        <taxon>Pseudomonadota</taxon>
        <taxon>Alphaproteobacteria</taxon>
        <taxon>Hyphomicrobiales</taxon>
        <taxon>Beijerinckiaceae</taxon>
        <taxon>Methylocella</taxon>
    </lineage>
</organism>
<proteinExistence type="inferred from homology"/>
<dbReference type="OrthoDB" id="9804785at2"/>
<dbReference type="InterPro" id="IPR007831">
    <property type="entry name" value="T2SS_GspE_N"/>
</dbReference>
<dbReference type="CDD" id="cd01129">
    <property type="entry name" value="PulE-GspE-like"/>
    <property type="match status" value="1"/>
</dbReference>
<dbReference type="InterPro" id="IPR027417">
    <property type="entry name" value="P-loop_NTPase"/>
</dbReference>
<feature type="domain" description="Bacterial type II secretion system protein E" evidence="4">
    <location>
        <begin position="376"/>
        <end position="390"/>
    </location>
</feature>
<evidence type="ECO:0000259" key="4">
    <source>
        <dbReference type="PROSITE" id="PS00662"/>
    </source>
</evidence>
<dbReference type="InterPro" id="IPR003593">
    <property type="entry name" value="AAA+_ATPase"/>
</dbReference>
<reference evidence="5 6" key="1">
    <citation type="submission" date="2017-10" db="EMBL/GenBank/DDBJ databases">
        <title>Genome announcement of Methylocella silvestris TVC from permafrost.</title>
        <authorList>
            <person name="Wang J."/>
            <person name="Geng K."/>
            <person name="Ul-Haque F."/>
            <person name="Crombie A.T."/>
            <person name="Street L.E."/>
            <person name="Wookey P.A."/>
            <person name="Murrell J.C."/>
            <person name="Pratscher J."/>
        </authorList>
    </citation>
    <scope>NUCLEOTIDE SEQUENCE [LARGE SCALE GENOMIC DNA]</scope>
    <source>
        <strain evidence="5 6">TVC</strain>
    </source>
</reference>
<protein>
    <submittedName>
        <fullName evidence="5">General secretion pathway protein GspE</fullName>
    </submittedName>
</protein>
<evidence type="ECO:0000313" key="6">
    <source>
        <dbReference type="Proteomes" id="UP000236286"/>
    </source>
</evidence>
<dbReference type="SMART" id="SM00382">
    <property type="entry name" value="AAA"/>
    <property type="match status" value="1"/>
</dbReference>
<dbReference type="Gene3D" id="3.30.450.90">
    <property type="match status" value="1"/>
</dbReference>
<evidence type="ECO:0000256" key="3">
    <source>
        <dbReference type="ARBA" id="ARBA00022840"/>
    </source>
</evidence>
<name>A0A2J7TCM0_METSI</name>
<dbReference type="SUPFAM" id="SSF52540">
    <property type="entry name" value="P-loop containing nucleoside triphosphate hydrolases"/>
    <property type="match status" value="1"/>
</dbReference>
<accession>A0A2J7TCM0</accession>
<dbReference type="GO" id="GO:0016887">
    <property type="term" value="F:ATP hydrolysis activity"/>
    <property type="evidence" value="ECO:0007669"/>
    <property type="project" value="TreeGrafter"/>
</dbReference>
<dbReference type="Pfam" id="PF05157">
    <property type="entry name" value="MshEN"/>
    <property type="match status" value="1"/>
</dbReference>
<dbReference type="GO" id="GO:0005524">
    <property type="term" value="F:ATP binding"/>
    <property type="evidence" value="ECO:0007669"/>
    <property type="project" value="UniProtKB-KW"/>
</dbReference>
<dbReference type="AlphaFoldDB" id="A0A2J7TCM0"/>
<comment type="similarity">
    <text evidence="1">Belongs to the GSP E family.</text>
</comment>
<dbReference type="RefSeq" id="WP_102845159.1">
    <property type="nucleotide sequence ID" value="NZ_PDZR01000030.1"/>
</dbReference>
<keyword evidence="3" id="KW-0067">ATP-binding</keyword>
<comment type="caution">
    <text evidence="5">The sequence shown here is derived from an EMBL/GenBank/DDBJ whole genome shotgun (WGS) entry which is preliminary data.</text>
</comment>
<gene>
    <name evidence="5" type="ORF">CR492_18230</name>
</gene>
<keyword evidence="2" id="KW-0547">Nucleotide-binding</keyword>
<dbReference type="Gene3D" id="3.30.300.160">
    <property type="entry name" value="Type II secretion system, protein E, N-terminal domain"/>
    <property type="match status" value="1"/>
</dbReference>
<evidence type="ECO:0000256" key="1">
    <source>
        <dbReference type="ARBA" id="ARBA00006611"/>
    </source>
</evidence>
<dbReference type="PANTHER" id="PTHR30258:SF2">
    <property type="entry name" value="COMG OPERON PROTEIN 1"/>
    <property type="match status" value="1"/>
</dbReference>
<dbReference type="PANTHER" id="PTHR30258">
    <property type="entry name" value="TYPE II SECRETION SYSTEM PROTEIN GSPE-RELATED"/>
    <property type="match status" value="1"/>
</dbReference>
<sequence length="561" mass="60371">MSSGSLDEFTKLLVHKKMMSSEATLATLVSTEPTGEPALRKIWEATDLSANGFADEVANFYGMRRLSLPELVAAKALTDRFSARFLRETSIFPFRAEDGGLKLAAADPSDRAAARAAEIVLGGPVEVEVASFEDIAIILGERIGADEAASPDEARSSASADDDIESLRDLASGAPVVRAVNDLLERAVELRASDIHIEPFRNGLTVRMRVDGLLRTVPAPADALPQALLSRIKILAGLNIAERRLPQDGAARQRIARSDIDIRVATMPTQYGESAVLRLLPQDRGLLDVARLGLSAADDKILMRLLELPHGLIVVTGPTGSGKTTSLATMLSLLNQPSRKILTIEDPVEYELPGVNQSQVKAGIGLTFATAMRAFVRQDPDVIMVGEVRDSETANIAVHAALTGHLVLTTLHTESAAAAIPRLLDLGVEGFLLKSTLRAVIAQRLVRVLCERCKKKRILTQEALEADPRLSALGLRCDDAIYEPVGCERCGGFGYRGRNGIFEILELKGEAYELVGPHADAHSIDRAARRAGMTTMVEDAVAKCRSGVTSTAEVLRVTTIR</sequence>